<protein>
    <submittedName>
        <fullName evidence="2">Acetyltransferase (GNAT) family protein</fullName>
    </submittedName>
</protein>
<evidence type="ECO:0000313" key="3">
    <source>
        <dbReference type="Proteomes" id="UP000294901"/>
    </source>
</evidence>
<dbReference type="InterPro" id="IPR000182">
    <property type="entry name" value="GNAT_dom"/>
</dbReference>
<comment type="caution">
    <text evidence="2">The sequence shown here is derived from an EMBL/GenBank/DDBJ whole genome shotgun (WGS) entry which is preliminary data.</text>
</comment>
<dbReference type="OrthoDB" id="7017613at2"/>
<feature type="domain" description="N-acetyltransferase" evidence="1">
    <location>
        <begin position="10"/>
        <end position="162"/>
    </location>
</feature>
<keyword evidence="3" id="KW-1185">Reference proteome</keyword>
<dbReference type="Pfam" id="PF13527">
    <property type="entry name" value="Acetyltransf_9"/>
    <property type="match status" value="1"/>
</dbReference>
<gene>
    <name evidence="2" type="ORF">C8E87_7174</name>
</gene>
<organism evidence="2 3">
    <name type="scientific">Paractinoplanes brasiliensis</name>
    <dbReference type="NCBI Taxonomy" id="52695"/>
    <lineage>
        <taxon>Bacteria</taxon>
        <taxon>Bacillati</taxon>
        <taxon>Actinomycetota</taxon>
        <taxon>Actinomycetes</taxon>
        <taxon>Micromonosporales</taxon>
        <taxon>Micromonosporaceae</taxon>
        <taxon>Paractinoplanes</taxon>
    </lineage>
</organism>
<accession>A0A4R6J847</accession>
<proteinExistence type="predicted"/>
<dbReference type="InterPro" id="IPR016181">
    <property type="entry name" value="Acyl_CoA_acyltransferase"/>
</dbReference>
<dbReference type="Gene3D" id="3.40.630.30">
    <property type="match status" value="1"/>
</dbReference>
<dbReference type="GO" id="GO:0016747">
    <property type="term" value="F:acyltransferase activity, transferring groups other than amino-acyl groups"/>
    <property type="evidence" value="ECO:0007669"/>
    <property type="project" value="InterPro"/>
</dbReference>
<evidence type="ECO:0000259" key="1">
    <source>
        <dbReference type="PROSITE" id="PS51186"/>
    </source>
</evidence>
<name>A0A4R6J847_9ACTN</name>
<dbReference type="PROSITE" id="PS51186">
    <property type="entry name" value="GNAT"/>
    <property type="match status" value="1"/>
</dbReference>
<dbReference type="Proteomes" id="UP000294901">
    <property type="component" value="Unassembled WGS sequence"/>
</dbReference>
<evidence type="ECO:0000313" key="2">
    <source>
        <dbReference type="EMBL" id="TDO31744.1"/>
    </source>
</evidence>
<dbReference type="SUPFAM" id="SSF55729">
    <property type="entry name" value="Acyl-CoA N-acyltransferases (Nat)"/>
    <property type="match status" value="1"/>
</dbReference>
<dbReference type="RefSeq" id="WP_133877803.1">
    <property type="nucleotide sequence ID" value="NZ_BOMD01000074.1"/>
</dbReference>
<reference evidence="2 3" key="1">
    <citation type="submission" date="2019-03" db="EMBL/GenBank/DDBJ databases">
        <title>Sequencing the genomes of 1000 actinobacteria strains.</title>
        <authorList>
            <person name="Klenk H.-P."/>
        </authorList>
    </citation>
    <scope>NUCLEOTIDE SEQUENCE [LARGE SCALE GENOMIC DNA]</scope>
    <source>
        <strain evidence="2 3">DSM 43805</strain>
    </source>
</reference>
<keyword evidence="2" id="KW-0808">Transferase</keyword>
<sequence length="183" mass="20215">MPILSTFAHAELPSAFSWQAVAYMRQIWPSLFTGGLTWLREPYPADLTTFHVVIHQDEVLVSYAAVIRVTVSHDGTDYAIDGVGNVLTATPYRGRGYGRRVVERVNEWLDGSDADAAALFCAPDLESFYARAGWLPCPGGTRVVTGSESWPYNGLRMMRLLSPRGRAAAKSLLTTTMSVSWAW</sequence>
<dbReference type="EMBL" id="SNWR01000002">
    <property type="protein sequence ID" value="TDO31744.1"/>
    <property type="molecule type" value="Genomic_DNA"/>
</dbReference>
<dbReference type="AlphaFoldDB" id="A0A4R6J847"/>